<comment type="similarity">
    <text evidence="2 6">Belongs to the 2-oxoacid dehydrogenase family.</text>
</comment>
<evidence type="ECO:0000256" key="2">
    <source>
        <dbReference type="ARBA" id="ARBA00007317"/>
    </source>
</evidence>
<dbReference type="PANTHER" id="PTHR43178:SF5">
    <property type="entry name" value="LIPOAMIDE ACYLTRANSFERASE COMPONENT OF BRANCHED-CHAIN ALPHA-KETO ACID DEHYDROGENASE COMPLEX, MITOCHONDRIAL"/>
    <property type="match status" value="1"/>
</dbReference>
<dbReference type="Gene3D" id="4.10.320.10">
    <property type="entry name" value="E3-binding domain"/>
    <property type="match status" value="1"/>
</dbReference>
<feature type="region of interest" description="Disordered" evidence="7">
    <location>
        <begin position="84"/>
        <end position="210"/>
    </location>
</feature>
<dbReference type="PROSITE" id="PS00189">
    <property type="entry name" value="LIPOYL"/>
    <property type="match status" value="1"/>
</dbReference>
<keyword evidence="4 6" id="KW-0450">Lipoyl</keyword>
<evidence type="ECO:0000313" key="11">
    <source>
        <dbReference type="Proteomes" id="UP000183203"/>
    </source>
</evidence>
<sequence length="570" mass="57950">MIAEFLLPDLGEGLPEAEIVQWHVAEGDDVTLNQTIAEVETAKAIVEIPSPYAGTVQGLHAAAGDVVAVGSPLVSFAVEGADAASAAPAGRGEGDTGEPATGSTPRPAEIPSDAPRPGTAEARGAAAERGTAGARGTAAVRGAAAVHDAAEGQEAVHGAAEGRGTADVRRPTAPAAQKDERATPNLVGYGAAPSSGSRPRRRPRGGGTAVLDSDHAVREAAPHDVLHTGPIEVPVERPRSTPPVRKLAKDLGIDLVLVAAVHPGEPVTRAHVEEFASREPAASGVSSQTSEGRPTEGNTSSPASTIGPVEARSFSASASTVPPAVPAASLRTGQAPDARVTRTPIRGVRKHTAAAMVRSAFTAPHATTFLTVDVTATTELLASLKSDRSLDGHRIGVLAIVAKAVCLALGRTPALNATWDDAAGEIVEYHDVNLGIAAATERGLVVPVIRCAGALPLVDLADAIADLAATARAGRTAPAAMTGGTFSITNVGVFGVDAGTPILNPGEAGILAVGAVRRTPWEHHGEIALRDVLTLSLSFDHRLVDGAEAARFLTDVAAVLREPGRAMLLR</sequence>
<dbReference type="Gene3D" id="2.40.50.100">
    <property type="match status" value="1"/>
</dbReference>
<dbReference type="PROSITE" id="PS51826">
    <property type="entry name" value="PSBD"/>
    <property type="match status" value="1"/>
</dbReference>
<dbReference type="GO" id="GO:0016407">
    <property type="term" value="F:acetyltransferase activity"/>
    <property type="evidence" value="ECO:0007669"/>
    <property type="project" value="TreeGrafter"/>
</dbReference>
<keyword evidence="10" id="KW-0670">Pyruvate</keyword>
<dbReference type="InterPro" id="IPR003016">
    <property type="entry name" value="2-oxoA_DH_lipoyl-BS"/>
</dbReference>
<dbReference type="InterPro" id="IPR050743">
    <property type="entry name" value="2-oxoacid_DH_E2_comp"/>
</dbReference>
<dbReference type="InterPro" id="IPR023213">
    <property type="entry name" value="CAT-like_dom_sf"/>
</dbReference>
<feature type="region of interest" description="Disordered" evidence="7">
    <location>
        <begin position="276"/>
        <end position="338"/>
    </location>
</feature>
<dbReference type="Pfam" id="PF00198">
    <property type="entry name" value="2-oxoacid_dh"/>
    <property type="match status" value="1"/>
</dbReference>
<dbReference type="InterPro" id="IPR001078">
    <property type="entry name" value="2-oxoacid_DH_actylTfrase"/>
</dbReference>
<protein>
    <recommendedName>
        <fullName evidence="6">Dihydrolipoamide acetyltransferase component of pyruvate dehydrogenase complex</fullName>
        <ecNumber evidence="6">2.3.1.-</ecNumber>
    </recommendedName>
</protein>
<keyword evidence="3 6" id="KW-0808">Transferase</keyword>
<dbReference type="PANTHER" id="PTHR43178">
    <property type="entry name" value="DIHYDROLIPOAMIDE ACETYLTRANSFERASE COMPONENT OF PYRUVATE DEHYDROGENASE COMPLEX"/>
    <property type="match status" value="1"/>
</dbReference>
<name>A0A1G6PKA4_9MICO</name>
<dbReference type="GO" id="GO:0005737">
    <property type="term" value="C:cytoplasm"/>
    <property type="evidence" value="ECO:0007669"/>
    <property type="project" value="TreeGrafter"/>
</dbReference>
<dbReference type="CDD" id="cd06849">
    <property type="entry name" value="lipoyl_domain"/>
    <property type="match status" value="1"/>
</dbReference>
<feature type="domain" description="Peripheral subunit-binding (PSBD)" evidence="9">
    <location>
        <begin position="239"/>
        <end position="276"/>
    </location>
</feature>
<feature type="compositionally biased region" description="Low complexity" evidence="7">
    <location>
        <begin position="313"/>
        <end position="329"/>
    </location>
</feature>
<dbReference type="Proteomes" id="UP000183203">
    <property type="component" value="Unassembled WGS sequence"/>
</dbReference>
<organism evidence="10 11">
    <name type="scientific">Microbacterium enclense</name>
    <dbReference type="NCBI Taxonomy" id="993073"/>
    <lineage>
        <taxon>Bacteria</taxon>
        <taxon>Bacillati</taxon>
        <taxon>Actinomycetota</taxon>
        <taxon>Actinomycetes</taxon>
        <taxon>Micrococcales</taxon>
        <taxon>Microbacteriaceae</taxon>
        <taxon>Microbacterium</taxon>
    </lineage>
</organism>
<dbReference type="STRING" id="993073.AS029_13705"/>
<evidence type="ECO:0000256" key="1">
    <source>
        <dbReference type="ARBA" id="ARBA00001938"/>
    </source>
</evidence>
<feature type="compositionally biased region" description="Low complexity" evidence="7">
    <location>
        <begin position="118"/>
        <end position="155"/>
    </location>
</feature>
<dbReference type="InterPro" id="IPR036625">
    <property type="entry name" value="E3-bd_dom_sf"/>
</dbReference>
<reference evidence="10 11" key="1">
    <citation type="submission" date="2016-09" db="EMBL/GenBank/DDBJ databases">
        <authorList>
            <person name="Capua I."/>
            <person name="De Benedictis P."/>
            <person name="Joannis T."/>
            <person name="Lombin L.H."/>
            <person name="Cattoli G."/>
        </authorList>
    </citation>
    <scope>NUCLEOTIDE SEQUENCE [LARGE SCALE GENOMIC DNA]</scope>
    <source>
        <strain evidence="10 11">NIO-1002</strain>
    </source>
</reference>
<dbReference type="Pfam" id="PF00364">
    <property type="entry name" value="Biotin_lipoyl"/>
    <property type="match status" value="1"/>
</dbReference>
<evidence type="ECO:0000256" key="4">
    <source>
        <dbReference type="ARBA" id="ARBA00022823"/>
    </source>
</evidence>
<dbReference type="EMBL" id="FMYG01000007">
    <property type="protein sequence ID" value="SDC80603.1"/>
    <property type="molecule type" value="Genomic_DNA"/>
</dbReference>
<evidence type="ECO:0000313" key="10">
    <source>
        <dbReference type="EMBL" id="SDC80603.1"/>
    </source>
</evidence>
<dbReference type="SUPFAM" id="SSF51230">
    <property type="entry name" value="Single hybrid motif"/>
    <property type="match status" value="1"/>
</dbReference>
<feature type="compositionally biased region" description="Polar residues" evidence="7">
    <location>
        <begin position="284"/>
        <end position="304"/>
    </location>
</feature>
<keyword evidence="5 6" id="KW-0012">Acyltransferase</keyword>
<dbReference type="OrthoDB" id="9805770at2"/>
<dbReference type="InterPro" id="IPR000089">
    <property type="entry name" value="Biotin_lipoyl"/>
</dbReference>
<evidence type="ECO:0000259" key="8">
    <source>
        <dbReference type="PROSITE" id="PS50968"/>
    </source>
</evidence>
<evidence type="ECO:0000256" key="7">
    <source>
        <dbReference type="SAM" id="MobiDB-lite"/>
    </source>
</evidence>
<evidence type="ECO:0000256" key="5">
    <source>
        <dbReference type="ARBA" id="ARBA00023315"/>
    </source>
</evidence>
<evidence type="ECO:0000256" key="6">
    <source>
        <dbReference type="RuleBase" id="RU003423"/>
    </source>
</evidence>
<gene>
    <name evidence="10" type="ORF">SAMN05216418_3023</name>
</gene>
<dbReference type="EC" id="2.3.1.-" evidence="6"/>
<accession>A0A1G6PKA4</accession>
<proteinExistence type="inferred from homology"/>
<dbReference type="PROSITE" id="PS50968">
    <property type="entry name" value="BIOTINYL_LIPOYL"/>
    <property type="match status" value="1"/>
</dbReference>
<dbReference type="InterPro" id="IPR004167">
    <property type="entry name" value="PSBD"/>
</dbReference>
<feature type="domain" description="Lipoyl-binding" evidence="8">
    <location>
        <begin position="2"/>
        <end position="77"/>
    </location>
</feature>
<evidence type="ECO:0000259" key="9">
    <source>
        <dbReference type="PROSITE" id="PS51826"/>
    </source>
</evidence>
<comment type="cofactor">
    <cofactor evidence="1 6">
        <name>(R)-lipoate</name>
        <dbReference type="ChEBI" id="CHEBI:83088"/>
    </cofactor>
</comment>
<evidence type="ECO:0000256" key="3">
    <source>
        <dbReference type="ARBA" id="ARBA00022679"/>
    </source>
</evidence>
<dbReference type="RefSeq" id="WP_058233161.1">
    <property type="nucleotide sequence ID" value="NZ_FMYG01000007.1"/>
</dbReference>
<dbReference type="InterPro" id="IPR011053">
    <property type="entry name" value="Single_hybrid_motif"/>
</dbReference>
<dbReference type="Gene3D" id="3.30.559.10">
    <property type="entry name" value="Chloramphenicol acetyltransferase-like domain"/>
    <property type="match status" value="1"/>
</dbReference>
<dbReference type="GO" id="GO:0031405">
    <property type="term" value="F:lipoic acid binding"/>
    <property type="evidence" value="ECO:0007669"/>
    <property type="project" value="TreeGrafter"/>
</dbReference>
<dbReference type="FunFam" id="3.30.559.10:FF:000007">
    <property type="entry name" value="Dihydrolipoamide acetyltransferase component of pyruvate dehydrogenase complex"/>
    <property type="match status" value="1"/>
</dbReference>
<dbReference type="SUPFAM" id="SSF52777">
    <property type="entry name" value="CoA-dependent acyltransferases"/>
    <property type="match status" value="1"/>
</dbReference>
<dbReference type="AlphaFoldDB" id="A0A1G6PKA4"/>